<evidence type="ECO:0000256" key="2">
    <source>
        <dbReference type="SAM" id="Phobius"/>
    </source>
</evidence>
<reference evidence="3 4" key="1">
    <citation type="submission" date="2022-06" db="EMBL/GenBank/DDBJ databases">
        <title>Paraconexibacter antarcticus.</title>
        <authorList>
            <person name="Kim C.S."/>
        </authorList>
    </citation>
    <scope>NUCLEOTIDE SEQUENCE [LARGE SCALE GENOMIC DNA]</scope>
    <source>
        <strain evidence="3 4">02-257</strain>
    </source>
</reference>
<dbReference type="PANTHER" id="PTHR38588">
    <property type="entry name" value="BLL0334 PROTEIN"/>
    <property type="match status" value="1"/>
</dbReference>
<keyword evidence="2" id="KW-1133">Transmembrane helix</keyword>
<feature type="region of interest" description="Disordered" evidence="1">
    <location>
        <begin position="184"/>
        <end position="214"/>
    </location>
</feature>
<dbReference type="SUPFAM" id="SSF55961">
    <property type="entry name" value="Bet v1-like"/>
    <property type="match status" value="1"/>
</dbReference>
<feature type="transmembrane region" description="Helical" evidence="2">
    <location>
        <begin position="235"/>
        <end position="251"/>
    </location>
</feature>
<proteinExistence type="predicted"/>
<organism evidence="3 4">
    <name type="scientific">Paraconexibacter antarcticus</name>
    <dbReference type="NCBI Taxonomy" id="2949664"/>
    <lineage>
        <taxon>Bacteria</taxon>
        <taxon>Bacillati</taxon>
        <taxon>Actinomycetota</taxon>
        <taxon>Thermoleophilia</taxon>
        <taxon>Solirubrobacterales</taxon>
        <taxon>Paraconexibacteraceae</taxon>
        <taxon>Paraconexibacter</taxon>
    </lineage>
</organism>
<dbReference type="EMBL" id="CP098502">
    <property type="protein sequence ID" value="UTI63422.1"/>
    <property type="molecule type" value="Genomic_DNA"/>
</dbReference>
<dbReference type="Proteomes" id="UP001056035">
    <property type="component" value="Chromosome"/>
</dbReference>
<name>A0ABY5DRI4_9ACTN</name>
<dbReference type="Pfam" id="PF06240">
    <property type="entry name" value="COXG"/>
    <property type="match status" value="1"/>
</dbReference>
<gene>
    <name evidence="3" type="ORF">NBH00_18985</name>
</gene>
<feature type="compositionally biased region" description="Low complexity" evidence="1">
    <location>
        <begin position="184"/>
        <end position="194"/>
    </location>
</feature>
<dbReference type="PANTHER" id="PTHR38588:SF1">
    <property type="entry name" value="BLL0334 PROTEIN"/>
    <property type="match status" value="1"/>
</dbReference>
<dbReference type="CDD" id="cd07823">
    <property type="entry name" value="SRPBCC_5"/>
    <property type="match status" value="1"/>
</dbReference>
<feature type="compositionally biased region" description="Pro residues" evidence="1">
    <location>
        <begin position="195"/>
        <end position="213"/>
    </location>
</feature>
<accession>A0ABY5DRI4</accession>
<evidence type="ECO:0000256" key="1">
    <source>
        <dbReference type="SAM" id="MobiDB-lite"/>
    </source>
</evidence>
<keyword evidence="4" id="KW-1185">Reference proteome</keyword>
<keyword evidence="2" id="KW-0812">Transmembrane</keyword>
<sequence>MNLEQTFTVAASPETVWEALIDVERVAPCLPGAAVTGREEDGSYKGEFKVKLGPTTAAYSGVLKMKDVDAEQKVATMDARGTDKRGQGGATASIVSSVHAGEKDGETRVDVVTDFAITGRLARFGRGGMVQDVANRLLREFAANLQAQLAAEGAAVAAGAPPEGAGATPEEVAAAADADAAPGLGAAGAATGSAPQPPPRPARPAAATPPPAAAPVSGTAIMLGALGDRLRREPVKVGAMFGVLGLLLVLLRRRR</sequence>
<dbReference type="InterPro" id="IPR010419">
    <property type="entry name" value="CO_DH_gsu"/>
</dbReference>
<evidence type="ECO:0000313" key="4">
    <source>
        <dbReference type="Proteomes" id="UP001056035"/>
    </source>
</evidence>
<keyword evidence="2" id="KW-0472">Membrane</keyword>
<evidence type="ECO:0000313" key="3">
    <source>
        <dbReference type="EMBL" id="UTI63422.1"/>
    </source>
</evidence>
<dbReference type="Gene3D" id="3.30.530.20">
    <property type="match status" value="1"/>
</dbReference>
<dbReference type="InterPro" id="IPR023393">
    <property type="entry name" value="START-like_dom_sf"/>
</dbReference>
<dbReference type="RefSeq" id="WP_254570147.1">
    <property type="nucleotide sequence ID" value="NZ_CP098502.1"/>
</dbReference>
<protein>
    <submittedName>
        <fullName evidence="3">SRPBCC family protein</fullName>
    </submittedName>
</protein>